<evidence type="ECO:0000313" key="10">
    <source>
        <dbReference type="Proteomes" id="UP000037146"/>
    </source>
</evidence>
<dbReference type="EMBL" id="LFZW01000001">
    <property type="protein sequence ID" value="KMY51900.1"/>
    <property type="molecule type" value="Genomic_DNA"/>
</dbReference>
<reference evidence="10" key="1">
    <citation type="submission" date="2015-07" db="EMBL/GenBank/DDBJ databases">
        <title>Genome sequencing project for genomic taxonomy and phylogenomics of Bacillus-like bacteria.</title>
        <authorList>
            <person name="Liu B."/>
            <person name="Wang J."/>
            <person name="Zhu Y."/>
            <person name="Liu G."/>
            <person name="Chen Q."/>
            <person name="Chen Z."/>
            <person name="Lan J."/>
            <person name="Che J."/>
            <person name="Ge C."/>
            <person name="Shi H."/>
            <person name="Pan Z."/>
            <person name="Liu X."/>
        </authorList>
    </citation>
    <scope>NUCLEOTIDE SEQUENCE [LARGE SCALE GENOMIC DNA]</scope>
    <source>
        <strain evidence="10">FJAT-27997</strain>
    </source>
</reference>
<keyword evidence="3" id="KW-1003">Cell membrane</keyword>
<dbReference type="GO" id="GO:0005886">
    <property type="term" value="C:plasma membrane"/>
    <property type="evidence" value="ECO:0007669"/>
    <property type="project" value="UniProtKB-SubCell"/>
</dbReference>
<evidence type="ECO:0000256" key="4">
    <source>
        <dbReference type="ARBA" id="ARBA00022692"/>
    </source>
</evidence>
<comment type="similarity">
    <text evidence="2">Belongs to the CpsC/CapA family.</text>
</comment>
<comment type="caution">
    <text evidence="9">The sequence shown here is derived from an EMBL/GenBank/DDBJ whole genome shotgun (WGS) entry which is preliminary data.</text>
</comment>
<organism evidence="9 10">
    <name type="scientific">Peribacillus loiseleuriae</name>
    <dbReference type="NCBI Taxonomy" id="1679170"/>
    <lineage>
        <taxon>Bacteria</taxon>
        <taxon>Bacillati</taxon>
        <taxon>Bacillota</taxon>
        <taxon>Bacilli</taxon>
        <taxon>Bacillales</taxon>
        <taxon>Bacillaceae</taxon>
        <taxon>Peribacillus</taxon>
    </lineage>
</organism>
<protein>
    <recommendedName>
        <fullName evidence="8">Polysaccharide chain length determinant N-terminal domain-containing protein</fullName>
    </recommendedName>
</protein>
<feature type="transmembrane region" description="Helical" evidence="7">
    <location>
        <begin position="167"/>
        <end position="186"/>
    </location>
</feature>
<comment type="subcellular location">
    <subcellularLocation>
        <location evidence="1">Cell membrane</location>
        <topology evidence="1">Multi-pass membrane protein</topology>
    </subcellularLocation>
</comment>
<evidence type="ECO:0000256" key="3">
    <source>
        <dbReference type="ARBA" id="ARBA00022475"/>
    </source>
</evidence>
<keyword evidence="10" id="KW-1185">Reference proteome</keyword>
<dbReference type="InterPro" id="IPR003856">
    <property type="entry name" value="LPS_length_determ_N"/>
</dbReference>
<keyword evidence="6 7" id="KW-0472">Membrane</keyword>
<proteinExistence type="inferred from homology"/>
<evidence type="ECO:0000256" key="5">
    <source>
        <dbReference type="ARBA" id="ARBA00022989"/>
    </source>
</evidence>
<feature type="transmembrane region" description="Helical" evidence="7">
    <location>
        <begin position="18"/>
        <end position="37"/>
    </location>
</feature>
<evidence type="ECO:0000313" key="9">
    <source>
        <dbReference type="EMBL" id="KMY51900.1"/>
    </source>
</evidence>
<gene>
    <name evidence="9" type="ORF">AC625_22175</name>
</gene>
<dbReference type="STRING" id="1679170.AC625_22175"/>
<dbReference type="RefSeq" id="WP_180320133.1">
    <property type="nucleotide sequence ID" value="NZ_LFZW01000001.1"/>
</dbReference>
<sequence>MQKEINLKVLFGVIKKRFLLLFIITAITTAASGYYSMTLEAPPPVYQSTASVFLNMEENNASNTLEVILRDPTVLSKVIEELGLNTSLDNLDKQITFVNEGGSKIVKITVSDTNPELAANIANSTAGIFTKQVGSILGIYETRMISEAQINKAPILVESESTSTLKYLVIGFGIGLVLSVGIVLFLDSLDETVHSEREIEQLVDLPTIGSIVKMNRKNMKSKNRKRTG</sequence>
<feature type="domain" description="Polysaccharide chain length determinant N-terminal" evidence="8">
    <location>
        <begin position="4"/>
        <end position="81"/>
    </location>
</feature>
<evidence type="ECO:0000256" key="6">
    <source>
        <dbReference type="ARBA" id="ARBA00023136"/>
    </source>
</evidence>
<evidence type="ECO:0000256" key="1">
    <source>
        <dbReference type="ARBA" id="ARBA00004651"/>
    </source>
</evidence>
<keyword evidence="5 7" id="KW-1133">Transmembrane helix</keyword>
<dbReference type="Proteomes" id="UP000037146">
    <property type="component" value="Unassembled WGS sequence"/>
</dbReference>
<dbReference type="PANTHER" id="PTHR32309:SF13">
    <property type="entry name" value="FERRIC ENTEROBACTIN TRANSPORT PROTEIN FEPE"/>
    <property type="match status" value="1"/>
</dbReference>
<dbReference type="GO" id="GO:0004713">
    <property type="term" value="F:protein tyrosine kinase activity"/>
    <property type="evidence" value="ECO:0007669"/>
    <property type="project" value="TreeGrafter"/>
</dbReference>
<evidence type="ECO:0000256" key="7">
    <source>
        <dbReference type="SAM" id="Phobius"/>
    </source>
</evidence>
<dbReference type="Pfam" id="PF02706">
    <property type="entry name" value="Wzz"/>
    <property type="match status" value="1"/>
</dbReference>
<accession>A0A0K9GZ70</accession>
<dbReference type="PATRIC" id="fig|1679170.3.peg.4998"/>
<name>A0A0K9GZ70_9BACI</name>
<dbReference type="InterPro" id="IPR050445">
    <property type="entry name" value="Bact_polysacc_biosynth/exp"/>
</dbReference>
<keyword evidence="4 7" id="KW-0812">Transmembrane</keyword>
<dbReference type="AlphaFoldDB" id="A0A0K9GZ70"/>
<evidence type="ECO:0000259" key="8">
    <source>
        <dbReference type="Pfam" id="PF02706"/>
    </source>
</evidence>
<dbReference type="PANTHER" id="PTHR32309">
    <property type="entry name" value="TYROSINE-PROTEIN KINASE"/>
    <property type="match status" value="1"/>
</dbReference>
<evidence type="ECO:0000256" key="2">
    <source>
        <dbReference type="ARBA" id="ARBA00006683"/>
    </source>
</evidence>